<name>A0A454TIB7_9RALS</name>
<dbReference type="OrthoDB" id="8944913at2"/>
<comment type="caution">
    <text evidence="1">The sequence shown here is derived from an EMBL/GenBank/DDBJ whole genome shotgun (WGS) entry which is preliminary data.</text>
</comment>
<dbReference type="EMBL" id="RJTL01000090">
    <property type="protein sequence ID" value="RNL99377.1"/>
    <property type="molecule type" value="Genomic_DNA"/>
</dbReference>
<dbReference type="Gene3D" id="1.10.3510.10">
    <property type="entry name" value="NMB0513-like"/>
    <property type="match status" value="1"/>
</dbReference>
<evidence type="ECO:0008006" key="3">
    <source>
        <dbReference type="Google" id="ProtNLM"/>
    </source>
</evidence>
<evidence type="ECO:0000313" key="1">
    <source>
        <dbReference type="EMBL" id="RNL99377.1"/>
    </source>
</evidence>
<sequence>MKIAGVSEIVEGAFGLWITALFDGILVPNPSFTFAEQREVFFGLVEKLLHDGKIKFCPPNELWHEGYDIWDAGPEKIVGYLRDHWPASAKSKGDIALSDFFYAMPAILWVGNNGEIV</sequence>
<dbReference type="Proteomes" id="UP000271222">
    <property type="component" value="Unassembled WGS sequence"/>
</dbReference>
<accession>A0A454TIB7</accession>
<reference evidence="1 2" key="1">
    <citation type="submission" date="2018-10" db="EMBL/GenBank/DDBJ databases">
        <title>Draft Genome Sequence of Ralstonia pseudosolanacearum (R. solanacearum phylotype I) Strain Tg03 Isolated from Luffa cylindrica in China.</title>
        <authorList>
            <person name="Yuan G.-Q."/>
            <person name="Li Q.-Q."/>
            <person name="Zhang Y.-W."/>
        </authorList>
    </citation>
    <scope>NUCLEOTIDE SEQUENCE [LARGE SCALE GENOMIC DNA]</scope>
    <source>
        <strain evidence="1 2">Tg03</strain>
    </source>
</reference>
<dbReference type="InterPro" id="IPR023138">
    <property type="entry name" value="NMB0513-like_sf"/>
</dbReference>
<protein>
    <recommendedName>
        <fullName evidence="3">DUF596 domain-containing protein</fullName>
    </recommendedName>
</protein>
<proteinExistence type="predicted"/>
<dbReference type="RefSeq" id="WP_071615618.1">
    <property type="nucleotide sequence ID" value="NZ_JBCQFR010000308.1"/>
</dbReference>
<dbReference type="SUPFAM" id="SSF160472">
    <property type="entry name" value="NMB0513-like"/>
    <property type="match status" value="1"/>
</dbReference>
<evidence type="ECO:0000313" key="2">
    <source>
        <dbReference type="Proteomes" id="UP000271222"/>
    </source>
</evidence>
<dbReference type="AlphaFoldDB" id="A0A454TIB7"/>
<gene>
    <name evidence="1" type="ORF">EGA29_25920</name>
</gene>
<organism evidence="1 2">
    <name type="scientific">Ralstonia pseudosolanacearum</name>
    <dbReference type="NCBI Taxonomy" id="1310165"/>
    <lineage>
        <taxon>Bacteria</taxon>
        <taxon>Pseudomonadati</taxon>
        <taxon>Pseudomonadota</taxon>
        <taxon>Betaproteobacteria</taxon>
        <taxon>Burkholderiales</taxon>
        <taxon>Burkholderiaceae</taxon>
        <taxon>Ralstonia</taxon>
        <taxon>Ralstonia solanacearum species complex</taxon>
    </lineage>
</organism>